<dbReference type="PANTHER" id="PTHR34136:SF1">
    <property type="entry name" value="UDP-N-ACETYL-D-MANNOSAMINURONIC ACID TRANSFERASE"/>
    <property type="match status" value="1"/>
</dbReference>
<reference evidence="3 4" key="1">
    <citation type="journal article" date="2020" name="ISME J.">
        <title>Comparative genomics reveals insights into cyanobacterial evolution and habitat adaptation.</title>
        <authorList>
            <person name="Chen M.Y."/>
            <person name="Teng W.K."/>
            <person name="Zhao L."/>
            <person name="Hu C.X."/>
            <person name="Zhou Y.K."/>
            <person name="Han B.P."/>
            <person name="Song L.R."/>
            <person name="Shu W.S."/>
        </authorList>
    </citation>
    <scope>NUCLEOTIDE SEQUENCE [LARGE SCALE GENOMIC DNA]</scope>
    <source>
        <strain evidence="3 4">FACHB-1050</strain>
    </source>
</reference>
<proteinExistence type="predicted"/>
<dbReference type="Pfam" id="PF03808">
    <property type="entry name" value="Glyco_tran_WecG"/>
    <property type="match status" value="1"/>
</dbReference>
<evidence type="ECO:0000313" key="4">
    <source>
        <dbReference type="Proteomes" id="UP000618445"/>
    </source>
</evidence>
<keyword evidence="4" id="KW-1185">Reference proteome</keyword>
<evidence type="ECO:0000256" key="2">
    <source>
        <dbReference type="ARBA" id="ARBA00022679"/>
    </source>
</evidence>
<protein>
    <submittedName>
        <fullName evidence="3">WecB/TagA/CpsF family glycosyltransferase</fullName>
    </submittedName>
</protein>
<dbReference type="CDD" id="cd06533">
    <property type="entry name" value="Glyco_transf_WecG_TagA"/>
    <property type="match status" value="1"/>
</dbReference>
<organism evidence="3 4">
    <name type="scientific">Phormidium tenue FACHB-1050</name>
    <dbReference type="NCBI Taxonomy" id="2692857"/>
    <lineage>
        <taxon>Bacteria</taxon>
        <taxon>Bacillati</taxon>
        <taxon>Cyanobacteriota</taxon>
        <taxon>Cyanophyceae</taxon>
        <taxon>Oscillatoriophycideae</taxon>
        <taxon>Oscillatoriales</taxon>
        <taxon>Oscillatoriaceae</taxon>
        <taxon>Phormidium</taxon>
    </lineage>
</organism>
<dbReference type="NCBIfam" id="TIGR00696">
    <property type="entry name" value="wecG_tagA_cpsF"/>
    <property type="match status" value="1"/>
</dbReference>
<keyword evidence="2" id="KW-0808">Transferase</keyword>
<gene>
    <name evidence="3" type="ORF">H6G05_20480</name>
</gene>
<keyword evidence="1" id="KW-0328">Glycosyltransferase</keyword>
<dbReference type="RefSeq" id="WP_190580937.1">
    <property type="nucleotide sequence ID" value="NZ_CAWPQU010000039.1"/>
</dbReference>
<sequence length="268" mass="30792">MSNKFNLKNSVRILNIQIDNTSVNEMLAHLQEGVVLTPNVDHLMKLQSDPDFYRIYELADYRVCDSQILLYASRFLGTPLKEKISGSDLFPAFCMFHKENRDIRIFLLGGMDGVPEKATAMINQKVGREIVVGAYSPPFGFEADEQECRAILERIKQSGATVLAVGVGAPKQEKWIYSYKDQLPMIKIFMAVGAAINFEAGVISRAPQWISNLGLEWLYRFLGEPTRLWKRYFIDDFPFFFLLVKQRLSLYQDPIVSLRQEEDDRSNM</sequence>
<dbReference type="EMBL" id="JACJQY010000044">
    <property type="protein sequence ID" value="MBD2319208.1"/>
    <property type="molecule type" value="Genomic_DNA"/>
</dbReference>
<comment type="caution">
    <text evidence="3">The sequence shown here is derived from an EMBL/GenBank/DDBJ whole genome shotgun (WGS) entry which is preliminary data.</text>
</comment>
<dbReference type="Proteomes" id="UP000618445">
    <property type="component" value="Unassembled WGS sequence"/>
</dbReference>
<dbReference type="PANTHER" id="PTHR34136">
    <property type="match status" value="1"/>
</dbReference>
<accession>A0ABR8CEK7</accession>
<evidence type="ECO:0000313" key="3">
    <source>
        <dbReference type="EMBL" id="MBD2319208.1"/>
    </source>
</evidence>
<evidence type="ECO:0000256" key="1">
    <source>
        <dbReference type="ARBA" id="ARBA00022676"/>
    </source>
</evidence>
<name>A0ABR8CEK7_9CYAN</name>
<dbReference type="InterPro" id="IPR004629">
    <property type="entry name" value="WecG_TagA_CpsF"/>
</dbReference>